<evidence type="ECO:0000313" key="4">
    <source>
        <dbReference type="Proteomes" id="UP000822688"/>
    </source>
</evidence>
<keyword evidence="4" id="KW-1185">Reference proteome</keyword>
<proteinExistence type="inferred from homology"/>
<sequence>MEFAMGKRQGDGAARMLCLGALVVLCFVSQVTKAQAATLPNCSYPGVFSFGDSLSDVGNSIAAFPEQFAHAELDPNGHIFPQHAADRFTDGKLLVDFLAFGVRRRPIYPVLRGTAGDFTYGTCFAAYGGPARTVKVWIKDNGFNTPFSLDVQYQWYERYKIRVWFYESPVFNPPGRLNQSLPKLATFNESLFTVWAGYHDYFFSLYDKILTVAETPKIVPDVVQAIEDHLVKIMTPVVYTPPATPSMIMPTAKTILVVNLPPLGCIPAMLTLFGTPTAKYDNYGCLSALNLISIAHNTLLETKIIALRAKFPAAKILYGDAYSVYTDILKDPKSYNATAPLQACCGVGGAYNFNTNVTCGHAGIVANKFVNLTMSLPAMPCADPSAHLSWDGIHTSNTFNKAAATAFLTGKHITPAGGLNCSPDFTFWEARS</sequence>
<dbReference type="AlphaFoldDB" id="A0A8T0J9W9"/>
<gene>
    <name evidence="3" type="ORF">KC19_1G190400</name>
</gene>
<dbReference type="Gene3D" id="3.40.50.1110">
    <property type="entry name" value="SGNH hydrolase"/>
    <property type="match status" value="1"/>
</dbReference>
<protein>
    <recommendedName>
        <fullName evidence="5">GDSL esterase/lipase</fullName>
    </recommendedName>
</protein>
<name>A0A8T0J9W9_CERPU</name>
<dbReference type="InterPro" id="IPR001087">
    <property type="entry name" value="GDSL"/>
</dbReference>
<evidence type="ECO:0000313" key="3">
    <source>
        <dbReference type="EMBL" id="KAG0591648.1"/>
    </source>
</evidence>
<evidence type="ECO:0008006" key="5">
    <source>
        <dbReference type="Google" id="ProtNLM"/>
    </source>
</evidence>
<dbReference type="PANTHER" id="PTHR22835:SF648">
    <property type="entry name" value="GDSL-LIKE LIPASE"/>
    <property type="match status" value="1"/>
</dbReference>
<dbReference type="Proteomes" id="UP000822688">
    <property type="component" value="Chromosome 1"/>
</dbReference>
<dbReference type="PANTHER" id="PTHR22835">
    <property type="entry name" value="ZINC FINGER FYVE DOMAIN CONTAINING PROTEIN"/>
    <property type="match status" value="1"/>
</dbReference>
<dbReference type="InterPro" id="IPR036514">
    <property type="entry name" value="SGNH_hydro_sf"/>
</dbReference>
<evidence type="ECO:0000256" key="2">
    <source>
        <dbReference type="SAM" id="SignalP"/>
    </source>
</evidence>
<feature type="signal peptide" evidence="2">
    <location>
        <begin position="1"/>
        <end position="36"/>
    </location>
</feature>
<comment type="similarity">
    <text evidence="1">Belongs to the 'GDSL' lipolytic enzyme family.</text>
</comment>
<keyword evidence="2" id="KW-0732">Signal</keyword>
<accession>A0A8T0J9W9</accession>
<reference evidence="3" key="1">
    <citation type="submission" date="2020-06" db="EMBL/GenBank/DDBJ databases">
        <title>WGS assembly of Ceratodon purpureus strain R40.</title>
        <authorList>
            <person name="Carey S.B."/>
            <person name="Jenkins J."/>
            <person name="Shu S."/>
            <person name="Lovell J.T."/>
            <person name="Sreedasyam A."/>
            <person name="Maumus F."/>
            <person name="Tiley G.P."/>
            <person name="Fernandez-Pozo N."/>
            <person name="Barry K."/>
            <person name="Chen C."/>
            <person name="Wang M."/>
            <person name="Lipzen A."/>
            <person name="Daum C."/>
            <person name="Saski C.A."/>
            <person name="Payton A.C."/>
            <person name="Mcbreen J.C."/>
            <person name="Conrad R.E."/>
            <person name="Kollar L.M."/>
            <person name="Olsson S."/>
            <person name="Huttunen S."/>
            <person name="Landis J.B."/>
            <person name="Wickett N.J."/>
            <person name="Johnson M.G."/>
            <person name="Rensing S.A."/>
            <person name="Grimwood J."/>
            <person name="Schmutz J."/>
            <person name="Mcdaniel S.F."/>
        </authorList>
    </citation>
    <scope>NUCLEOTIDE SEQUENCE</scope>
    <source>
        <strain evidence="3">R40</strain>
    </source>
</reference>
<evidence type="ECO:0000256" key="1">
    <source>
        <dbReference type="ARBA" id="ARBA00008668"/>
    </source>
</evidence>
<dbReference type="EMBL" id="CM026421">
    <property type="protein sequence ID" value="KAG0591648.1"/>
    <property type="molecule type" value="Genomic_DNA"/>
</dbReference>
<dbReference type="Pfam" id="PF00657">
    <property type="entry name" value="Lipase_GDSL"/>
    <property type="match status" value="1"/>
</dbReference>
<comment type="caution">
    <text evidence="3">The sequence shown here is derived from an EMBL/GenBank/DDBJ whole genome shotgun (WGS) entry which is preliminary data.</text>
</comment>
<dbReference type="GO" id="GO:0016788">
    <property type="term" value="F:hydrolase activity, acting on ester bonds"/>
    <property type="evidence" value="ECO:0007669"/>
    <property type="project" value="InterPro"/>
</dbReference>
<organism evidence="3 4">
    <name type="scientific">Ceratodon purpureus</name>
    <name type="common">Fire moss</name>
    <name type="synonym">Dicranum purpureum</name>
    <dbReference type="NCBI Taxonomy" id="3225"/>
    <lineage>
        <taxon>Eukaryota</taxon>
        <taxon>Viridiplantae</taxon>
        <taxon>Streptophyta</taxon>
        <taxon>Embryophyta</taxon>
        <taxon>Bryophyta</taxon>
        <taxon>Bryophytina</taxon>
        <taxon>Bryopsida</taxon>
        <taxon>Dicranidae</taxon>
        <taxon>Pseudoditrichales</taxon>
        <taxon>Ditrichaceae</taxon>
        <taxon>Ceratodon</taxon>
    </lineage>
</organism>
<feature type="chain" id="PRO_5035769827" description="GDSL esterase/lipase" evidence="2">
    <location>
        <begin position="37"/>
        <end position="432"/>
    </location>
</feature>